<reference evidence="2" key="1">
    <citation type="submission" date="2018-10" db="EMBL/GenBank/DDBJ databases">
        <title>Population genomic analysis revealed the cold adaptation of white poplar.</title>
        <authorList>
            <person name="Liu Y.-J."/>
        </authorList>
    </citation>
    <scope>NUCLEOTIDE SEQUENCE [LARGE SCALE GENOMIC DNA]</scope>
    <source>
        <strain evidence="2">PAL-ZL1</strain>
    </source>
</reference>
<proteinExistence type="predicted"/>
<feature type="compositionally biased region" description="Polar residues" evidence="1">
    <location>
        <begin position="89"/>
        <end position="99"/>
    </location>
</feature>
<feature type="region of interest" description="Disordered" evidence="1">
    <location>
        <begin position="76"/>
        <end position="135"/>
    </location>
</feature>
<evidence type="ECO:0000256" key="1">
    <source>
        <dbReference type="SAM" id="MobiDB-lite"/>
    </source>
</evidence>
<feature type="compositionally biased region" description="Basic residues" evidence="1">
    <location>
        <begin position="162"/>
        <end position="171"/>
    </location>
</feature>
<dbReference type="AlphaFoldDB" id="A0A4V6XX25"/>
<sequence>MLATNPFLLDPWGENQGRNCDFLFKIVDTAAPLPSAAPHPVTATDPPPRRPAHQSTLHATCHHAYTVHLLHQQAAAAQARHLRQRSDRASPTTTKNPRQLSIAPTARDFPTTGHNRLSVSATKSAAQTTRRSQPPITASADWWFTAAKATQQISICHRPQCHRLQKQHRIHASTGPRPQRHQSPFPRTAGPKQNHRSTSLESPSAVATNCRRQGRRH</sequence>
<feature type="region of interest" description="Disordered" evidence="1">
    <location>
        <begin position="162"/>
        <end position="217"/>
    </location>
</feature>
<accession>A0A4V6XX25</accession>
<dbReference type="EMBL" id="RCHU01000234">
    <property type="protein sequence ID" value="TKS10466.1"/>
    <property type="molecule type" value="Genomic_DNA"/>
</dbReference>
<feature type="compositionally biased region" description="Polar residues" evidence="1">
    <location>
        <begin position="196"/>
        <end position="211"/>
    </location>
</feature>
<feature type="region of interest" description="Disordered" evidence="1">
    <location>
        <begin position="35"/>
        <end position="56"/>
    </location>
</feature>
<gene>
    <name evidence="2" type="ORF">D5086_0000083160</name>
</gene>
<comment type="caution">
    <text evidence="2">The sequence shown here is derived from an EMBL/GenBank/DDBJ whole genome shotgun (WGS) entry which is preliminary data.</text>
</comment>
<name>A0A4V6XX25_POPAL</name>
<evidence type="ECO:0000313" key="2">
    <source>
        <dbReference type="EMBL" id="TKS10466.1"/>
    </source>
</evidence>
<organism evidence="2">
    <name type="scientific">Populus alba</name>
    <name type="common">White poplar</name>
    <dbReference type="NCBI Taxonomy" id="43335"/>
    <lineage>
        <taxon>Eukaryota</taxon>
        <taxon>Viridiplantae</taxon>
        <taxon>Streptophyta</taxon>
        <taxon>Embryophyta</taxon>
        <taxon>Tracheophyta</taxon>
        <taxon>Spermatophyta</taxon>
        <taxon>Magnoliopsida</taxon>
        <taxon>eudicotyledons</taxon>
        <taxon>Gunneridae</taxon>
        <taxon>Pentapetalae</taxon>
        <taxon>rosids</taxon>
        <taxon>fabids</taxon>
        <taxon>Malpighiales</taxon>
        <taxon>Salicaceae</taxon>
        <taxon>Saliceae</taxon>
        <taxon>Populus</taxon>
    </lineage>
</organism>
<feature type="compositionally biased region" description="Polar residues" evidence="1">
    <location>
        <begin position="112"/>
        <end position="135"/>
    </location>
</feature>
<protein>
    <submittedName>
        <fullName evidence="2">Uncharacterized protein</fullName>
    </submittedName>
</protein>